<evidence type="ECO:0000313" key="3">
    <source>
        <dbReference type="Proteomes" id="UP000254939"/>
    </source>
</evidence>
<comment type="caution">
    <text evidence="2">The sequence shown here is derived from an EMBL/GenBank/DDBJ whole genome shotgun (WGS) entry which is preliminary data.</text>
</comment>
<protein>
    <submittedName>
        <fullName evidence="2">Uncharacterized protein</fullName>
    </submittedName>
</protein>
<reference evidence="2 3" key="1">
    <citation type="submission" date="2017-03" db="EMBL/GenBank/DDBJ databases">
        <title>Genome analysis of Rhizobial strains effectives or ineffectives for nitrogen fixation isolated from bean seeds.</title>
        <authorList>
            <person name="Peralta H."/>
            <person name="Aguilar-Vera A."/>
            <person name="Mora Y."/>
            <person name="Vargas-Lagunas C."/>
            <person name="Girard L."/>
            <person name="Mora J."/>
        </authorList>
    </citation>
    <scope>NUCLEOTIDE SEQUENCE [LARGE SCALE GENOMIC DNA]</scope>
    <source>
        <strain evidence="2 3">CCGM3</strain>
    </source>
</reference>
<feature type="compositionally biased region" description="Low complexity" evidence="1">
    <location>
        <begin position="7"/>
        <end position="20"/>
    </location>
</feature>
<gene>
    <name evidence="2" type="ORF">B5K06_08715</name>
</gene>
<sequence>MWHTWPPGEAKASSGKAAEAPELRAQTAERGAGKRHIVFTPARQFQRPVRVKCRIKPRAERIACRLVLRSVERPERRFKATAQPEIMFHPLIAMDEPGIAALCTRMTIAKGLQW</sequence>
<dbReference type="AlphaFoldDB" id="A0A370KSJ5"/>
<name>A0A370KSJ5_9HYPH</name>
<evidence type="ECO:0000313" key="2">
    <source>
        <dbReference type="EMBL" id="RDJ13462.1"/>
    </source>
</evidence>
<feature type="region of interest" description="Disordered" evidence="1">
    <location>
        <begin position="1"/>
        <end position="33"/>
    </location>
</feature>
<organism evidence="2 3">
    <name type="scientific">Rhizobium grahamii</name>
    <dbReference type="NCBI Taxonomy" id="1120045"/>
    <lineage>
        <taxon>Bacteria</taxon>
        <taxon>Pseudomonadati</taxon>
        <taxon>Pseudomonadota</taxon>
        <taxon>Alphaproteobacteria</taxon>
        <taxon>Hyphomicrobiales</taxon>
        <taxon>Rhizobiaceae</taxon>
        <taxon>Rhizobium/Agrobacterium group</taxon>
        <taxon>Rhizobium</taxon>
    </lineage>
</organism>
<proteinExistence type="predicted"/>
<evidence type="ECO:0000256" key="1">
    <source>
        <dbReference type="SAM" id="MobiDB-lite"/>
    </source>
</evidence>
<dbReference type="Proteomes" id="UP000254939">
    <property type="component" value="Unassembled WGS sequence"/>
</dbReference>
<accession>A0A370KSJ5</accession>
<dbReference type="EMBL" id="NAAC01000008">
    <property type="protein sequence ID" value="RDJ13462.1"/>
    <property type="molecule type" value="Genomic_DNA"/>
</dbReference>